<comment type="caution">
    <text evidence="1">The sequence shown here is derived from an EMBL/GenBank/DDBJ whole genome shotgun (WGS) entry which is preliminary data.</text>
</comment>
<evidence type="ECO:0000313" key="1">
    <source>
        <dbReference type="EMBL" id="OWP61735.1"/>
    </source>
</evidence>
<keyword evidence="2" id="KW-1185">Reference proteome</keyword>
<dbReference type="AlphaFoldDB" id="A0A246FJF8"/>
<protein>
    <submittedName>
        <fullName evidence="1">Uncharacterized protein</fullName>
    </submittedName>
</protein>
<name>A0A246FJF8_9BACT</name>
<accession>A0A246FJF8</accession>
<evidence type="ECO:0000313" key="2">
    <source>
        <dbReference type="Proteomes" id="UP000197277"/>
    </source>
</evidence>
<proteinExistence type="predicted"/>
<organism evidence="1 2">
    <name type="scientific">Hymenobacter amundsenii</name>
    <dbReference type="NCBI Taxonomy" id="2006685"/>
    <lineage>
        <taxon>Bacteria</taxon>
        <taxon>Pseudomonadati</taxon>
        <taxon>Bacteroidota</taxon>
        <taxon>Cytophagia</taxon>
        <taxon>Cytophagales</taxon>
        <taxon>Hymenobacteraceae</taxon>
        <taxon>Hymenobacter</taxon>
    </lineage>
</organism>
<dbReference type="Proteomes" id="UP000197277">
    <property type="component" value="Unassembled WGS sequence"/>
</dbReference>
<gene>
    <name evidence="1" type="ORF">CDA63_17900</name>
</gene>
<reference evidence="1 2" key="1">
    <citation type="submission" date="2017-06" db="EMBL/GenBank/DDBJ databases">
        <title>Hymenobacter amundsenii sp. nov. isolated from regoliths in Antarctica.</title>
        <authorList>
            <person name="Sedlacek I."/>
            <person name="Kralova S."/>
            <person name="Pantucek R."/>
            <person name="Svec P."/>
            <person name="Holochova P."/>
            <person name="Stankova E."/>
            <person name="Vrbovska V."/>
            <person name="Busse H.-J."/>
        </authorList>
    </citation>
    <scope>NUCLEOTIDE SEQUENCE [LARGE SCALE GENOMIC DNA]</scope>
    <source>
        <strain evidence="1 2">CCM 8682</strain>
    </source>
</reference>
<sequence>MEPLVAAGWWSVWRVPMAFLVGLLPDLPERREWGALEPQPKLEYRQLPDLPEQALRSGRALRSGQ</sequence>
<dbReference type="EMBL" id="NIRR01000046">
    <property type="protein sequence ID" value="OWP61735.1"/>
    <property type="molecule type" value="Genomic_DNA"/>
</dbReference>